<dbReference type="InterPro" id="IPR029787">
    <property type="entry name" value="Nucleotide_cyclase"/>
</dbReference>
<dbReference type="HOGENOM" id="CLU_000445_85_1_0"/>
<dbReference type="AlphaFoldDB" id="E6W535"/>
<dbReference type="InterPro" id="IPR007890">
    <property type="entry name" value="CHASE2"/>
</dbReference>
<evidence type="ECO:0000313" key="9">
    <source>
        <dbReference type="EMBL" id="ADU66011.1"/>
    </source>
</evidence>
<feature type="transmembrane region" description="Helical" evidence="7">
    <location>
        <begin position="383"/>
        <end position="401"/>
    </location>
</feature>
<evidence type="ECO:0000313" key="10">
    <source>
        <dbReference type="Proteomes" id="UP000002572"/>
    </source>
</evidence>
<feature type="transmembrane region" description="Helical" evidence="7">
    <location>
        <begin position="413"/>
        <end position="430"/>
    </location>
</feature>
<evidence type="ECO:0000256" key="4">
    <source>
        <dbReference type="ARBA" id="ARBA00022692"/>
    </source>
</evidence>
<dbReference type="PROSITE" id="PS50125">
    <property type="entry name" value="GUANYLATE_CYCLASE_2"/>
    <property type="match status" value="1"/>
</dbReference>
<evidence type="ECO:0000256" key="7">
    <source>
        <dbReference type="SAM" id="Phobius"/>
    </source>
</evidence>
<dbReference type="Gene3D" id="3.30.70.1230">
    <property type="entry name" value="Nucleotide cyclase"/>
    <property type="match status" value="1"/>
</dbReference>
<feature type="transmembrane region" description="Helical" evidence="7">
    <location>
        <begin position="355"/>
        <end position="376"/>
    </location>
</feature>
<comment type="subcellular location">
    <subcellularLocation>
        <location evidence="1">Cell envelope</location>
    </subcellularLocation>
</comment>
<dbReference type="eggNOG" id="COG4252">
    <property type="taxonomic scope" value="Bacteria"/>
</dbReference>
<evidence type="ECO:0000259" key="8">
    <source>
        <dbReference type="PROSITE" id="PS50125"/>
    </source>
</evidence>
<dbReference type="PANTHER" id="PTHR43081">
    <property type="entry name" value="ADENYLATE CYCLASE, TERMINAL-DIFFERENTIATION SPECIFIC-RELATED"/>
    <property type="match status" value="1"/>
</dbReference>
<proteinExistence type="inferred from homology"/>
<comment type="similarity">
    <text evidence="2">Belongs to the adenylyl cyclase class-3 family.</text>
</comment>
<evidence type="ECO:0000256" key="1">
    <source>
        <dbReference type="ARBA" id="ARBA00004196"/>
    </source>
</evidence>
<dbReference type="InterPro" id="IPR001054">
    <property type="entry name" value="A/G_cyclase"/>
</dbReference>
<keyword evidence="10" id="KW-1185">Reference proteome</keyword>
<sequence length="728" mass="81262">MSSPHSHHRVKFLWGWGMVLVISLLVSLLYHQGGLQRMEWITYDSRMKLFREDVAAHPDIAVILIDEATLQAMNPLVGRWPWPRAVYAELMEFLAMGEPRAIIFDILFSEYQREADVPPGQPGFNDESFALATRHFGNIYHAFQILHEAEDEAGQHQLYRPVPSEFSQRFAFQTTGDHRDMEPSGNHFILPFAELYRGARGAGVVNIDADPDGIYRRTPLYFAYDDQFYLPLSLAALSHDSTLELGIGADGVTVASETLSQQRDRFFLPNYYGSFNAFSMGGIFASYQAILHGDFASVLIDPAEFHDKYVFIGSSAIGLQDVKATPLSHNTPGVFIHASVASNVLDNDYLTTPPMAVTFVLIFAMAGVSIASILYLPRFSLQFMLPAGIIILYGITAVWQFGNQLVLDMVSPVTSGILAWLGGFAYLTFTEGRDKRKVRRMLSQYVSPAILSEVVDKYDSIATADVGTDENLTILFSDIRSFTSISEKLQADQVVDLLNIYLKDMCDVIFEYQGTLDKFIGDAIMAFWGAPIRIENHADRGVCAAIAMYRRLAEVNQRLQEKGYPPIAIGIGLHTGNVILGNIGSEKKLDYTVIGDNVNLASRTEGLTKQYGCPVLFTENTYHALSLPVPCAQVDLVRVKGKVKPIAMYRPLAAPDDPAEILQQAHETAALAAAAFDAYLHRRWQEAIDLFEQIPEHLSITMMLERCRSYAHQEPPDSWDGVHTMETK</sequence>
<reference evidence="9 10" key="1">
    <citation type="submission" date="2010-12" db="EMBL/GenBank/DDBJ databases">
        <title>Complete sequence of Desulfurispirillum indicum S5.</title>
        <authorList>
            <consortium name="US DOE Joint Genome Institute"/>
            <person name="Lucas S."/>
            <person name="Copeland A."/>
            <person name="Lapidus A."/>
            <person name="Cheng J.-F."/>
            <person name="Goodwin L."/>
            <person name="Pitluck S."/>
            <person name="Chertkov O."/>
            <person name="Held B."/>
            <person name="Detter J.C."/>
            <person name="Han C."/>
            <person name="Tapia R."/>
            <person name="Land M."/>
            <person name="Hauser L."/>
            <person name="Kyrpides N."/>
            <person name="Ivanova N."/>
            <person name="Mikhailova N."/>
            <person name="Haggblom M."/>
            <person name="Rauschenbach I."/>
            <person name="Bini E."/>
            <person name="Woyke T."/>
        </authorList>
    </citation>
    <scope>NUCLEOTIDE SEQUENCE [LARGE SCALE GENOMIC DNA]</scope>
    <source>
        <strain evidence="10">ATCC BAA-1389 / DSM 22839 / S5</strain>
    </source>
</reference>
<dbReference type="GO" id="GO:0030313">
    <property type="term" value="C:cell envelope"/>
    <property type="evidence" value="ECO:0007669"/>
    <property type="project" value="UniProtKB-SubCell"/>
</dbReference>
<accession>E6W535</accession>
<feature type="domain" description="Guanylate cyclase" evidence="8">
    <location>
        <begin position="473"/>
        <end position="605"/>
    </location>
</feature>
<evidence type="ECO:0000256" key="5">
    <source>
        <dbReference type="ARBA" id="ARBA00022989"/>
    </source>
</evidence>
<dbReference type="FunFam" id="3.30.70.1230:FF:000016">
    <property type="entry name" value="Adenylate/guanylate cyclase domain-containing protein"/>
    <property type="match status" value="1"/>
</dbReference>
<dbReference type="GO" id="GO:0004016">
    <property type="term" value="F:adenylate cyclase activity"/>
    <property type="evidence" value="ECO:0007669"/>
    <property type="project" value="UniProtKB-ARBA"/>
</dbReference>
<dbReference type="KEGG" id="din:Selin_1276"/>
<keyword evidence="3" id="KW-1003">Cell membrane</keyword>
<evidence type="ECO:0000256" key="2">
    <source>
        <dbReference type="ARBA" id="ARBA00005381"/>
    </source>
</evidence>
<dbReference type="PANTHER" id="PTHR43081:SF1">
    <property type="entry name" value="ADENYLATE CYCLASE, TERMINAL-DIFFERENTIATION SPECIFIC"/>
    <property type="match status" value="1"/>
</dbReference>
<dbReference type="SMART" id="SM00044">
    <property type="entry name" value="CYCc"/>
    <property type="match status" value="1"/>
</dbReference>
<keyword evidence="4 7" id="KW-0812">Transmembrane</keyword>
<dbReference type="SUPFAM" id="SSF55073">
    <property type="entry name" value="Nucleotide cyclase"/>
    <property type="match status" value="1"/>
</dbReference>
<protein>
    <submittedName>
        <fullName evidence="9">CHASE2 domain protein</fullName>
    </submittedName>
</protein>
<keyword evidence="5 7" id="KW-1133">Transmembrane helix</keyword>
<evidence type="ECO:0000256" key="6">
    <source>
        <dbReference type="ARBA" id="ARBA00023136"/>
    </source>
</evidence>
<dbReference type="STRING" id="653733.Selin_1276"/>
<dbReference type="GO" id="GO:0006171">
    <property type="term" value="P:cAMP biosynthetic process"/>
    <property type="evidence" value="ECO:0007669"/>
    <property type="project" value="TreeGrafter"/>
</dbReference>
<keyword evidence="6 7" id="KW-0472">Membrane</keyword>
<gene>
    <name evidence="9" type="ordered locus">Selin_1276</name>
</gene>
<name>E6W535_DESIS</name>
<dbReference type="Proteomes" id="UP000002572">
    <property type="component" value="Chromosome"/>
</dbReference>
<dbReference type="InParanoid" id="E6W535"/>
<dbReference type="RefSeq" id="WP_013505892.1">
    <property type="nucleotide sequence ID" value="NC_014836.1"/>
</dbReference>
<dbReference type="EMBL" id="CP002432">
    <property type="protein sequence ID" value="ADU66011.1"/>
    <property type="molecule type" value="Genomic_DNA"/>
</dbReference>
<dbReference type="eggNOG" id="COG2114">
    <property type="taxonomic scope" value="Bacteria"/>
</dbReference>
<evidence type="ECO:0000256" key="3">
    <source>
        <dbReference type="ARBA" id="ARBA00022475"/>
    </source>
</evidence>
<dbReference type="CDD" id="cd07302">
    <property type="entry name" value="CHD"/>
    <property type="match status" value="1"/>
</dbReference>
<feature type="transmembrane region" description="Helical" evidence="7">
    <location>
        <begin position="12"/>
        <end position="30"/>
    </location>
</feature>
<organism evidence="9 10">
    <name type="scientific">Desulfurispirillum indicum (strain ATCC BAA-1389 / DSM 22839 / S5)</name>
    <dbReference type="NCBI Taxonomy" id="653733"/>
    <lineage>
        <taxon>Bacteria</taxon>
        <taxon>Pseudomonadati</taxon>
        <taxon>Chrysiogenota</taxon>
        <taxon>Chrysiogenia</taxon>
        <taxon>Chrysiogenales</taxon>
        <taxon>Chrysiogenaceae</taxon>
        <taxon>Desulfurispirillum</taxon>
    </lineage>
</organism>
<dbReference type="SMART" id="SM01080">
    <property type="entry name" value="CHASE2"/>
    <property type="match status" value="1"/>
</dbReference>
<dbReference type="Pfam" id="PF00211">
    <property type="entry name" value="Guanylate_cyc"/>
    <property type="match status" value="1"/>
</dbReference>
<dbReference type="OrthoDB" id="9806704at2"/>
<dbReference type="GO" id="GO:0035556">
    <property type="term" value="P:intracellular signal transduction"/>
    <property type="evidence" value="ECO:0007669"/>
    <property type="project" value="InterPro"/>
</dbReference>
<dbReference type="Pfam" id="PF05226">
    <property type="entry name" value="CHASE2"/>
    <property type="match status" value="1"/>
</dbReference>
<dbReference type="InterPro" id="IPR050697">
    <property type="entry name" value="Adenylyl/Guanylyl_Cyclase_3/4"/>
</dbReference>